<organism evidence="1 2">
    <name type="scientific">Apolygus lucorum</name>
    <name type="common">Small green plant bug</name>
    <name type="synonym">Lygocoris lucorum</name>
    <dbReference type="NCBI Taxonomy" id="248454"/>
    <lineage>
        <taxon>Eukaryota</taxon>
        <taxon>Metazoa</taxon>
        <taxon>Ecdysozoa</taxon>
        <taxon>Arthropoda</taxon>
        <taxon>Hexapoda</taxon>
        <taxon>Insecta</taxon>
        <taxon>Pterygota</taxon>
        <taxon>Neoptera</taxon>
        <taxon>Paraneoptera</taxon>
        <taxon>Hemiptera</taxon>
        <taxon>Heteroptera</taxon>
        <taxon>Panheteroptera</taxon>
        <taxon>Cimicomorpha</taxon>
        <taxon>Miridae</taxon>
        <taxon>Mirini</taxon>
        <taxon>Apolygus</taxon>
    </lineage>
</organism>
<dbReference type="Proteomes" id="UP000466442">
    <property type="component" value="Unassembled WGS sequence"/>
</dbReference>
<evidence type="ECO:0000313" key="2">
    <source>
        <dbReference type="Proteomes" id="UP000466442"/>
    </source>
</evidence>
<accession>A0A8S9Y095</accession>
<gene>
    <name evidence="1" type="ORF">GE061_009004</name>
</gene>
<dbReference type="AlphaFoldDB" id="A0A8S9Y095"/>
<comment type="caution">
    <text evidence="1">The sequence shown here is derived from an EMBL/GenBank/DDBJ whole genome shotgun (WGS) entry which is preliminary data.</text>
</comment>
<name>A0A8S9Y095_APOLU</name>
<protein>
    <submittedName>
        <fullName evidence="1">Uncharacterized protein</fullName>
    </submittedName>
</protein>
<reference evidence="1" key="1">
    <citation type="journal article" date="2021" name="Mol. Ecol. Resour.">
        <title>Apolygus lucorum genome provides insights into omnivorousness and mesophyll feeding.</title>
        <authorList>
            <person name="Liu Y."/>
            <person name="Liu H."/>
            <person name="Wang H."/>
            <person name="Huang T."/>
            <person name="Liu B."/>
            <person name="Yang B."/>
            <person name="Yin L."/>
            <person name="Li B."/>
            <person name="Zhang Y."/>
            <person name="Zhang S."/>
            <person name="Jiang F."/>
            <person name="Zhang X."/>
            <person name="Ren Y."/>
            <person name="Wang B."/>
            <person name="Wang S."/>
            <person name="Lu Y."/>
            <person name="Wu K."/>
            <person name="Fan W."/>
            <person name="Wang G."/>
        </authorList>
    </citation>
    <scope>NUCLEOTIDE SEQUENCE</scope>
    <source>
        <strain evidence="1">12Hb</strain>
    </source>
</reference>
<sequence length="80" mass="9307">MLCKHGPSQALSELIMNHGSRARSMELIIKENFPRKEKFGSTEPASHKRKFHPVIVIIRLQIIKNASSSRRRIRPRTELF</sequence>
<proteinExistence type="predicted"/>
<dbReference type="EMBL" id="WIXP02000002">
    <property type="protein sequence ID" value="KAF6214264.1"/>
    <property type="molecule type" value="Genomic_DNA"/>
</dbReference>
<keyword evidence="2" id="KW-1185">Reference proteome</keyword>
<evidence type="ECO:0000313" key="1">
    <source>
        <dbReference type="EMBL" id="KAF6214264.1"/>
    </source>
</evidence>